<sequence>MVARARHHQHDVASGTGANQRRQRGEGGYSLIELLIYSSLLVIILTIVGGMLLNTLTSKAKVLGSADANAVSQLISTSVHSGVRNATALQVTDSANPDIDDQLFVITAVSSDPKALATERVCQAWFYTESNGGAMFYRRAAAPQTFVAPTPDALANDMSGWTLLGTGLSAAFAQPVFNPDVTPDRRAVTVNFTINAGGDSSPALMSTKVTSRQGAAPPTEPTCF</sequence>
<name>A0A4R8ZE47_9MICO</name>
<evidence type="ECO:0000256" key="1">
    <source>
        <dbReference type="SAM" id="MobiDB-lite"/>
    </source>
</evidence>
<evidence type="ECO:0000256" key="2">
    <source>
        <dbReference type="SAM" id="Phobius"/>
    </source>
</evidence>
<evidence type="ECO:0000313" key="3">
    <source>
        <dbReference type="EMBL" id="TFD25483.1"/>
    </source>
</evidence>
<keyword evidence="2" id="KW-0472">Membrane</keyword>
<feature type="transmembrane region" description="Helical" evidence="2">
    <location>
        <begin position="31"/>
        <end position="53"/>
    </location>
</feature>
<proteinExistence type="predicted"/>
<feature type="compositionally biased region" description="Polar residues" evidence="1">
    <location>
        <begin position="203"/>
        <end position="213"/>
    </location>
</feature>
<accession>A0A4R8ZE47</accession>
<keyword evidence="2" id="KW-1133">Transmembrane helix</keyword>
<dbReference type="EMBL" id="SOGT01000012">
    <property type="protein sequence ID" value="TFD25483.1"/>
    <property type="molecule type" value="Genomic_DNA"/>
</dbReference>
<feature type="region of interest" description="Disordered" evidence="1">
    <location>
        <begin position="203"/>
        <end position="224"/>
    </location>
</feature>
<evidence type="ECO:0000313" key="4">
    <source>
        <dbReference type="Proteomes" id="UP000298424"/>
    </source>
</evidence>
<organism evidence="3 4">
    <name type="scientific">Cryobacterium lyxosi</name>
    <dbReference type="NCBI Taxonomy" id="1259228"/>
    <lineage>
        <taxon>Bacteria</taxon>
        <taxon>Bacillati</taxon>
        <taxon>Actinomycetota</taxon>
        <taxon>Actinomycetes</taxon>
        <taxon>Micrococcales</taxon>
        <taxon>Microbacteriaceae</taxon>
        <taxon>Cryobacterium</taxon>
    </lineage>
</organism>
<feature type="region of interest" description="Disordered" evidence="1">
    <location>
        <begin position="1"/>
        <end position="23"/>
    </location>
</feature>
<dbReference type="Proteomes" id="UP000298424">
    <property type="component" value="Unassembled WGS sequence"/>
</dbReference>
<reference evidence="3 4" key="1">
    <citation type="submission" date="2019-03" db="EMBL/GenBank/DDBJ databases">
        <title>Genomics of glacier-inhabiting Cryobacterium strains.</title>
        <authorList>
            <person name="Liu Q."/>
            <person name="Xin Y.-H."/>
        </authorList>
    </citation>
    <scope>NUCLEOTIDE SEQUENCE [LARGE SCALE GENOMIC DNA]</scope>
    <source>
        <strain evidence="3 4">TMT1-1</strain>
    </source>
</reference>
<keyword evidence="4" id="KW-1185">Reference proteome</keyword>
<comment type="caution">
    <text evidence="3">The sequence shown here is derived from an EMBL/GenBank/DDBJ whole genome shotgun (WGS) entry which is preliminary data.</text>
</comment>
<protein>
    <submittedName>
        <fullName evidence="3">Uncharacterized protein</fullName>
    </submittedName>
</protein>
<dbReference type="RefSeq" id="WP_134572985.1">
    <property type="nucleotide sequence ID" value="NZ_SOGT01000012.1"/>
</dbReference>
<gene>
    <name evidence="3" type="ORF">E3T27_12155</name>
</gene>
<keyword evidence="2" id="KW-0812">Transmembrane</keyword>
<dbReference type="AlphaFoldDB" id="A0A4R8ZE47"/>
<dbReference type="OrthoDB" id="5114155at2"/>